<dbReference type="InterPro" id="IPR003661">
    <property type="entry name" value="HisK_dim/P_dom"/>
</dbReference>
<dbReference type="PROSITE" id="PS50109">
    <property type="entry name" value="HIS_KIN"/>
    <property type="match status" value="1"/>
</dbReference>
<dbReference type="InterPro" id="IPR011006">
    <property type="entry name" value="CheY-like_superfamily"/>
</dbReference>
<gene>
    <name evidence="15" type="ORF">SAMN04489760_12011</name>
</gene>
<keyword evidence="16" id="KW-1185">Reference proteome</keyword>
<evidence type="ECO:0000256" key="2">
    <source>
        <dbReference type="ARBA" id="ARBA00012438"/>
    </source>
</evidence>
<dbReference type="CDD" id="cd00156">
    <property type="entry name" value="REC"/>
    <property type="match status" value="1"/>
</dbReference>
<evidence type="ECO:0000259" key="11">
    <source>
        <dbReference type="PROSITE" id="PS50109"/>
    </source>
</evidence>
<evidence type="ECO:0000256" key="4">
    <source>
        <dbReference type="ARBA" id="ARBA00022679"/>
    </source>
</evidence>
<keyword evidence="3 9" id="KW-0597">Phosphoprotein</keyword>
<feature type="domain" description="PAC" evidence="14">
    <location>
        <begin position="490"/>
        <end position="541"/>
    </location>
</feature>
<dbReference type="PROSITE" id="PS50110">
    <property type="entry name" value="RESPONSE_REGULATORY"/>
    <property type="match status" value="1"/>
</dbReference>
<dbReference type="Pfam" id="PF08448">
    <property type="entry name" value="PAS_4"/>
    <property type="match status" value="2"/>
</dbReference>
<feature type="domain" description="PAS" evidence="13">
    <location>
        <begin position="178"/>
        <end position="234"/>
    </location>
</feature>
<dbReference type="GO" id="GO:0005524">
    <property type="term" value="F:ATP binding"/>
    <property type="evidence" value="ECO:0007669"/>
    <property type="project" value="UniProtKB-KW"/>
</dbReference>
<dbReference type="AlphaFoldDB" id="A0A1H7Z5R2"/>
<dbReference type="Pfam" id="PF00072">
    <property type="entry name" value="Response_reg"/>
    <property type="match status" value="1"/>
</dbReference>
<dbReference type="SMART" id="SM00091">
    <property type="entry name" value="PAS"/>
    <property type="match status" value="4"/>
</dbReference>
<dbReference type="PRINTS" id="PR00344">
    <property type="entry name" value="BCTRLSENSOR"/>
</dbReference>
<dbReference type="PROSITE" id="PS50112">
    <property type="entry name" value="PAS"/>
    <property type="match status" value="4"/>
</dbReference>
<dbReference type="InterPro" id="IPR000014">
    <property type="entry name" value="PAS"/>
</dbReference>
<keyword evidence="6" id="KW-0418">Kinase</keyword>
<feature type="domain" description="PAC" evidence="14">
    <location>
        <begin position="375"/>
        <end position="426"/>
    </location>
</feature>
<evidence type="ECO:0000256" key="10">
    <source>
        <dbReference type="SAM" id="Coils"/>
    </source>
</evidence>
<sequence>MKMSDSNQLYQELIEENTRLKKRIQEFEEQGNPTENRKETFLENEALFRFIVENSLDIISIFDLNLQLSYVSPAVSHILGFTVEEAMEQTLDPIFPPESLERIRSAFAEEMQQEASGKADPTRVRILEVEAYKTDGSRLWMEIRFSFLRNREGKALGILAVSQDISHRYQVEQALRESEAYLRTIFDNTHDAIFIHDVEGNILDCNQRRLELYGITRDQALSGSIVKDFSAPDNPFEKLPGLWKRALEGEPVSFEWKAKRPKDGSTFDMEVSLKRIVLGGRPVILSNARDISAHKAWEAALRESEEKFRALVENCGDGILRIDRNHRYLYANSVVTEHTGIPAGNFIGKTIHELGLPEEIGSPWYNAVEQAFCSGEIQRLIFQFPSGRWFESIHIPERDDTGQVKAVIASVRDITEHKKNEVMLARLFQAAPLVICATNSRRIITKVNDFAFKTFGYTPEEMLGRDPAFLYFNDQDYQDAAEALYTPDNPTRELRMKRKNGQAIWALISRSHLNGMDTSDGSIVVVQDITTRKALEEQLRQAQKMEAIGQLAGGVAHDFNNMLQAILGYTNIVLHMLEPDDKRYKKLMEVEKAGEKAAQLTRQLLAFSRRQVLKLGPLDLNQIIDDLLKMLRRLIGENIDLNLVTDKALWTVNADRGQMEQVLLNLCVNARDAMPDGGWLSIETANVSFDEDYCVRHDWAKPGDYVLLSITDSGCGMDEETKQRIFEPFFTTKDQGRGTGLGLATVYGIVRQHEGMVYVYSEVGKGTRFNVYLPAIEKPADEIPAEAPEPVSGGPETILLAEDDEPLRFLTEEILKSAGYRVLTAVDGEDALRVYREHGQEIDLLLLDVVMPRKGGHEACDEIRTIRPGIPCIFMSGYSEDAISKNFVVEQEFRLIQKPFKSLDLLRTLRQELDHPQREGVRE</sequence>
<comment type="catalytic activity">
    <reaction evidence="1">
        <text>ATP + protein L-histidine = ADP + protein N-phospho-L-histidine.</text>
        <dbReference type="EC" id="2.7.13.3"/>
    </reaction>
</comment>
<dbReference type="SUPFAM" id="SSF55874">
    <property type="entry name" value="ATPase domain of HSP90 chaperone/DNA topoisomerase II/histidine kinase"/>
    <property type="match status" value="1"/>
</dbReference>
<evidence type="ECO:0000313" key="15">
    <source>
        <dbReference type="EMBL" id="SEM52819.1"/>
    </source>
</evidence>
<evidence type="ECO:0000259" key="12">
    <source>
        <dbReference type="PROSITE" id="PS50110"/>
    </source>
</evidence>
<feature type="coiled-coil region" evidence="10">
    <location>
        <begin position="3"/>
        <end position="30"/>
    </location>
</feature>
<dbReference type="Pfam" id="PF02518">
    <property type="entry name" value="HATPase_c"/>
    <property type="match status" value="1"/>
</dbReference>
<keyword evidence="10" id="KW-0175">Coiled coil</keyword>
<dbReference type="CDD" id="cd00082">
    <property type="entry name" value="HisKA"/>
    <property type="match status" value="1"/>
</dbReference>
<dbReference type="InterPro" id="IPR005467">
    <property type="entry name" value="His_kinase_dom"/>
</dbReference>
<keyword evidence="5" id="KW-0547">Nucleotide-binding</keyword>
<protein>
    <recommendedName>
        <fullName evidence="2">histidine kinase</fullName>
        <ecNumber evidence="2">2.7.13.3</ecNumber>
    </recommendedName>
</protein>
<dbReference type="EMBL" id="FOBS01000020">
    <property type="protein sequence ID" value="SEM52819.1"/>
    <property type="molecule type" value="Genomic_DNA"/>
</dbReference>
<dbReference type="SMART" id="SM00086">
    <property type="entry name" value="PAC"/>
    <property type="match status" value="4"/>
</dbReference>
<reference evidence="15 16" key="1">
    <citation type="submission" date="2016-10" db="EMBL/GenBank/DDBJ databases">
        <authorList>
            <person name="de Groot N.N."/>
        </authorList>
    </citation>
    <scope>NUCLEOTIDE SEQUENCE [LARGE SCALE GENOMIC DNA]</scope>
    <source>
        <strain evidence="15 16">DSM 8423</strain>
    </source>
</reference>
<dbReference type="SUPFAM" id="SSF55785">
    <property type="entry name" value="PYP-like sensor domain (PAS domain)"/>
    <property type="match status" value="4"/>
</dbReference>
<dbReference type="InterPro" id="IPR036890">
    <property type="entry name" value="HATPase_C_sf"/>
</dbReference>
<dbReference type="GO" id="GO:0000155">
    <property type="term" value="F:phosphorelay sensor kinase activity"/>
    <property type="evidence" value="ECO:0007669"/>
    <property type="project" value="InterPro"/>
</dbReference>
<dbReference type="GO" id="GO:0006355">
    <property type="term" value="P:regulation of DNA-templated transcription"/>
    <property type="evidence" value="ECO:0007669"/>
    <property type="project" value="InterPro"/>
</dbReference>
<evidence type="ECO:0000256" key="6">
    <source>
        <dbReference type="ARBA" id="ARBA00022777"/>
    </source>
</evidence>
<dbReference type="InterPro" id="IPR003594">
    <property type="entry name" value="HATPase_dom"/>
</dbReference>
<feature type="modified residue" description="4-aspartylphosphate" evidence="9">
    <location>
        <position position="848"/>
    </location>
</feature>
<dbReference type="Gene3D" id="1.10.287.130">
    <property type="match status" value="1"/>
</dbReference>
<organism evidence="15 16">
    <name type="scientific">Syntrophus gentianae</name>
    <dbReference type="NCBI Taxonomy" id="43775"/>
    <lineage>
        <taxon>Bacteria</taxon>
        <taxon>Pseudomonadati</taxon>
        <taxon>Thermodesulfobacteriota</taxon>
        <taxon>Syntrophia</taxon>
        <taxon>Syntrophales</taxon>
        <taxon>Syntrophaceae</taxon>
        <taxon>Syntrophus</taxon>
    </lineage>
</organism>
<dbReference type="InterPro" id="IPR035965">
    <property type="entry name" value="PAS-like_dom_sf"/>
</dbReference>
<keyword evidence="7" id="KW-0067">ATP-binding</keyword>
<dbReference type="Gene3D" id="3.30.565.10">
    <property type="entry name" value="Histidine kinase-like ATPase, C-terminal domain"/>
    <property type="match status" value="1"/>
</dbReference>
<dbReference type="Pfam" id="PF00989">
    <property type="entry name" value="PAS"/>
    <property type="match status" value="1"/>
</dbReference>
<evidence type="ECO:0000256" key="9">
    <source>
        <dbReference type="PROSITE-ProRule" id="PRU00169"/>
    </source>
</evidence>
<name>A0A1H7Z5R2_9BACT</name>
<dbReference type="InterPro" id="IPR004358">
    <property type="entry name" value="Sig_transdc_His_kin-like_C"/>
</dbReference>
<dbReference type="NCBIfam" id="TIGR00229">
    <property type="entry name" value="sensory_box"/>
    <property type="match status" value="4"/>
</dbReference>
<dbReference type="STRING" id="43775.SAMN04489760_12011"/>
<dbReference type="Gene3D" id="3.40.50.2300">
    <property type="match status" value="1"/>
</dbReference>
<feature type="domain" description="PAS" evidence="13">
    <location>
        <begin position="304"/>
        <end position="359"/>
    </location>
</feature>
<feature type="domain" description="PAS" evidence="13">
    <location>
        <begin position="420"/>
        <end position="484"/>
    </location>
</feature>
<dbReference type="InterPro" id="IPR013656">
    <property type="entry name" value="PAS_4"/>
</dbReference>
<evidence type="ECO:0000259" key="14">
    <source>
        <dbReference type="PROSITE" id="PS50113"/>
    </source>
</evidence>
<feature type="domain" description="Response regulatory" evidence="12">
    <location>
        <begin position="797"/>
        <end position="913"/>
    </location>
</feature>
<proteinExistence type="predicted"/>
<dbReference type="EC" id="2.7.13.3" evidence="2"/>
<feature type="domain" description="PAS" evidence="13">
    <location>
        <begin position="44"/>
        <end position="114"/>
    </location>
</feature>
<dbReference type="PROSITE" id="PS50113">
    <property type="entry name" value="PAC"/>
    <property type="match status" value="3"/>
</dbReference>
<evidence type="ECO:0000256" key="5">
    <source>
        <dbReference type="ARBA" id="ARBA00022741"/>
    </source>
</evidence>
<keyword evidence="4" id="KW-0808">Transferase</keyword>
<dbReference type="CDD" id="cd00130">
    <property type="entry name" value="PAS"/>
    <property type="match status" value="4"/>
</dbReference>
<dbReference type="InterPro" id="IPR001610">
    <property type="entry name" value="PAC"/>
</dbReference>
<dbReference type="SUPFAM" id="SSF52172">
    <property type="entry name" value="CheY-like"/>
    <property type="match status" value="1"/>
</dbReference>
<evidence type="ECO:0000256" key="8">
    <source>
        <dbReference type="ARBA" id="ARBA00023012"/>
    </source>
</evidence>
<dbReference type="InterPro" id="IPR001789">
    <property type="entry name" value="Sig_transdc_resp-reg_receiver"/>
</dbReference>
<dbReference type="SMART" id="SM00387">
    <property type="entry name" value="HATPase_c"/>
    <property type="match status" value="1"/>
</dbReference>
<accession>A0A1H7Z5R2</accession>
<keyword evidence="8" id="KW-0902">Two-component regulatory system</keyword>
<dbReference type="PANTHER" id="PTHR43065:SF42">
    <property type="entry name" value="TWO-COMPONENT SENSOR PPRA"/>
    <property type="match status" value="1"/>
</dbReference>
<dbReference type="SMART" id="SM00448">
    <property type="entry name" value="REC"/>
    <property type="match status" value="1"/>
</dbReference>
<dbReference type="PANTHER" id="PTHR43065">
    <property type="entry name" value="SENSOR HISTIDINE KINASE"/>
    <property type="match status" value="1"/>
</dbReference>
<dbReference type="InterPro" id="IPR036097">
    <property type="entry name" value="HisK_dim/P_sf"/>
</dbReference>
<dbReference type="Pfam" id="PF13426">
    <property type="entry name" value="PAS_9"/>
    <property type="match status" value="1"/>
</dbReference>
<dbReference type="InterPro" id="IPR013767">
    <property type="entry name" value="PAS_fold"/>
</dbReference>
<dbReference type="Gene3D" id="3.30.450.20">
    <property type="entry name" value="PAS domain"/>
    <property type="match status" value="4"/>
</dbReference>
<evidence type="ECO:0000313" key="16">
    <source>
        <dbReference type="Proteomes" id="UP000198744"/>
    </source>
</evidence>
<feature type="domain" description="PAC" evidence="14">
    <location>
        <begin position="125"/>
        <end position="177"/>
    </location>
</feature>
<feature type="domain" description="Histidine kinase" evidence="11">
    <location>
        <begin position="554"/>
        <end position="777"/>
    </location>
</feature>
<evidence type="ECO:0000256" key="1">
    <source>
        <dbReference type="ARBA" id="ARBA00000085"/>
    </source>
</evidence>
<dbReference type="SUPFAM" id="SSF47384">
    <property type="entry name" value="Homodimeric domain of signal transducing histidine kinase"/>
    <property type="match status" value="1"/>
</dbReference>
<evidence type="ECO:0000256" key="7">
    <source>
        <dbReference type="ARBA" id="ARBA00022840"/>
    </source>
</evidence>
<evidence type="ECO:0000259" key="13">
    <source>
        <dbReference type="PROSITE" id="PS50112"/>
    </source>
</evidence>
<dbReference type="InterPro" id="IPR000700">
    <property type="entry name" value="PAS-assoc_C"/>
</dbReference>
<dbReference type="Proteomes" id="UP000198744">
    <property type="component" value="Unassembled WGS sequence"/>
</dbReference>
<evidence type="ECO:0000256" key="3">
    <source>
        <dbReference type="ARBA" id="ARBA00022553"/>
    </source>
</evidence>